<protein>
    <submittedName>
        <fullName evidence="2">PPP1R16B</fullName>
    </submittedName>
</protein>
<organism evidence="2 3">
    <name type="scientific">Bugula neritina</name>
    <name type="common">Brown bryozoan</name>
    <name type="synonym">Sertularia neritina</name>
    <dbReference type="NCBI Taxonomy" id="10212"/>
    <lineage>
        <taxon>Eukaryota</taxon>
        <taxon>Metazoa</taxon>
        <taxon>Spiralia</taxon>
        <taxon>Lophotrochozoa</taxon>
        <taxon>Bryozoa</taxon>
        <taxon>Gymnolaemata</taxon>
        <taxon>Cheilostomatida</taxon>
        <taxon>Flustrina</taxon>
        <taxon>Buguloidea</taxon>
        <taxon>Bugulidae</taxon>
        <taxon>Bugula</taxon>
    </lineage>
</organism>
<accession>A0A7J7KS75</accession>
<dbReference type="EMBL" id="VXIV02000084">
    <property type="protein sequence ID" value="KAF6041051.1"/>
    <property type="molecule type" value="Genomic_DNA"/>
</dbReference>
<keyword evidence="3" id="KW-1185">Reference proteome</keyword>
<feature type="compositionally biased region" description="Polar residues" evidence="1">
    <location>
        <begin position="138"/>
        <end position="156"/>
    </location>
</feature>
<comment type="caution">
    <text evidence="2">The sequence shown here is derived from an EMBL/GenBank/DDBJ whole genome shotgun (WGS) entry which is preliminary data.</text>
</comment>
<feature type="compositionally biased region" description="Basic and acidic residues" evidence="1">
    <location>
        <begin position="39"/>
        <end position="51"/>
    </location>
</feature>
<evidence type="ECO:0000313" key="3">
    <source>
        <dbReference type="Proteomes" id="UP000593567"/>
    </source>
</evidence>
<sequence>MGGGSILGASSLYNSNTSLSDRNPFSSSVRRHSMREKHKLSMQEARDEAKFRISISTDDSDPSSPTTTGPDDSKTSQAPVTNIDDVKIDVKESNVTTITVNSGEGDAPTPETQDQHKPEDTSEVPQTKLVATIKIENGDSSSKQNTDSTAQMNGDRNSGEAKVKTNSVKANDAAKRSSNASPKPAERGKKFQQSDIPSSQTNPVEQHHDPPVRRYTSYNPPSAGYVTERPKKGCCSIL</sequence>
<dbReference type="AlphaFoldDB" id="A0A7J7KS75"/>
<evidence type="ECO:0000256" key="1">
    <source>
        <dbReference type="SAM" id="MobiDB-lite"/>
    </source>
</evidence>
<gene>
    <name evidence="2" type="ORF">EB796_000639</name>
</gene>
<feature type="compositionally biased region" description="Polar residues" evidence="1">
    <location>
        <begin position="11"/>
        <end position="28"/>
    </location>
</feature>
<feature type="region of interest" description="Disordered" evidence="1">
    <location>
        <begin position="1"/>
        <end position="238"/>
    </location>
</feature>
<proteinExistence type="predicted"/>
<feature type="compositionally biased region" description="Polar residues" evidence="1">
    <location>
        <begin position="191"/>
        <end position="204"/>
    </location>
</feature>
<evidence type="ECO:0000313" key="2">
    <source>
        <dbReference type="EMBL" id="KAF6041051.1"/>
    </source>
</evidence>
<name>A0A7J7KS75_BUGNE</name>
<reference evidence="2" key="1">
    <citation type="submission" date="2020-06" db="EMBL/GenBank/DDBJ databases">
        <title>Draft genome of Bugula neritina, a colonial animal packing powerful symbionts and potential medicines.</title>
        <authorList>
            <person name="Rayko M."/>
        </authorList>
    </citation>
    <scope>NUCLEOTIDE SEQUENCE [LARGE SCALE GENOMIC DNA]</scope>
    <source>
        <strain evidence="2">Kwan_BN1</strain>
    </source>
</reference>
<dbReference type="Proteomes" id="UP000593567">
    <property type="component" value="Unassembled WGS sequence"/>
</dbReference>
<feature type="compositionally biased region" description="Low complexity" evidence="1">
    <location>
        <begin position="54"/>
        <end position="70"/>
    </location>
</feature>
<feature type="compositionally biased region" description="Polar residues" evidence="1">
    <location>
        <begin position="93"/>
        <end position="102"/>
    </location>
</feature>
<feature type="compositionally biased region" description="Basic residues" evidence="1">
    <location>
        <begin position="29"/>
        <end position="38"/>
    </location>
</feature>